<evidence type="ECO:0000313" key="2">
    <source>
        <dbReference type="Proteomes" id="UP000074410"/>
    </source>
</evidence>
<proteinExistence type="predicted"/>
<protein>
    <submittedName>
        <fullName evidence="1">Uncharacterized protein</fullName>
    </submittedName>
</protein>
<dbReference type="EMBL" id="LDTC01000088">
    <property type="protein sequence ID" value="KTW10872.1"/>
    <property type="molecule type" value="Genomic_DNA"/>
</dbReference>
<dbReference type="PATRIC" id="fig|33051.5.peg.3601"/>
<comment type="caution">
    <text evidence="1">The sequence shown here is derived from an EMBL/GenBank/DDBJ whole genome shotgun (WGS) entry which is preliminary data.</text>
</comment>
<sequence length="66" mass="7346">MRFPFTPQNISLRIYQVEAMTIGEDHHSPFDGGRFPLGKRANAGLFAHCLTDPTLFGGVRRSGLSR</sequence>
<name>A0A147J797_9SPHN</name>
<dbReference type="AlphaFoldDB" id="A0A147J797"/>
<gene>
    <name evidence="1" type="ORF">NS258_12035</name>
</gene>
<dbReference type="Proteomes" id="UP000074410">
    <property type="component" value="Unassembled WGS sequence"/>
</dbReference>
<reference evidence="1 2" key="1">
    <citation type="journal article" date="2016" name="Front. Microbiol.">
        <title>Genomic Resource of Rice Seed Associated Bacteria.</title>
        <authorList>
            <person name="Midha S."/>
            <person name="Bansal K."/>
            <person name="Sharma S."/>
            <person name="Kumar N."/>
            <person name="Patil P.P."/>
            <person name="Chaudhry V."/>
            <person name="Patil P.B."/>
        </authorList>
    </citation>
    <scope>NUCLEOTIDE SEQUENCE [LARGE SCALE GENOMIC DNA]</scope>
    <source>
        <strain evidence="1 2">NS258</strain>
    </source>
</reference>
<organism evidence="1 2">
    <name type="scientific">Sphingomonas sanguinis</name>
    <dbReference type="NCBI Taxonomy" id="33051"/>
    <lineage>
        <taxon>Bacteria</taxon>
        <taxon>Pseudomonadati</taxon>
        <taxon>Pseudomonadota</taxon>
        <taxon>Alphaproteobacteria</taxon>
        <taxon>Sphingomonadales</taxon>
        <taxon>Sphingomonadaceae</taxon>
        <taxon>Sphingomonas</taxon>
    </lineage>
</organism>
<evidence type="ECO:0000313" key="1">
    <source>
        <dbReference type="EMBL" id="KTW10872.1"/>
    </source>
</evidence>
<accession>A0A147J797</accession>